<feature type="chain" id="PRO_5035441980" evidence="2">
    <location>
        <begin position="21"/>
        <end position="98"/>
    </location>
</feature>
<dbReference type="OrthoDB" id="10529380at2759"/>
<name>A0A8J9YU47_BRALA</name>
<keyword evidence="4" id="KW-1185">Reference proteome</keyword>
<organism evidence="3 4">
    <name type="scientific">Branchiostoma lanceolatum</name>
    <name type="common">Common lancelet</name>
    <name type="synonym">Amphioxus lanceolatum</name>
    <dbReference type="NCBI Taxonomy" id="7740"/>
    <lineage>
        <taxon>Eukaryota</taxon>
        <taxon>Metazoa</taxon>
        <taxon>Chordata</taxon>
        <taxon>Cephalochordata</taxon>
        <taxon>Leptocardii</taxon>
        <taxon>Amphioxiformes</taxon>
        <taxon>Branchiostomatidae</taxon>
        <taxon>Branchiostoma</taxon>
    </lineage>
</organism>
<gene>
    <name evidence="3" type="primary">Hypp6416</name>
    <name evidence="3" type="ORF">BLAG_LOCUS5248</name>
</gene>
<sequence length="98" mass="11004">MKNQVFCCVFAMCLVTAALGNLVDEGDTSAWLEQVKRTPAAGDDLLQEFLNGVSRHRSSGRFGKRSSEPFGTDSDLVGERSAMNRLLWQLWHRSQQDE</sequence>
<evidence type="ECO:0000256" key="1">
    <source>
        <dbReference type="SAM" id="MobiDB-lite"/>
    </source>
</evidence>
<evidence type="ECO:0000256" key="2">
    <source>
        <dbReference type="SAM" id="SignalP"/>
    </source>
</evidence>
<accession>A0A8J9YU47</accession>
<feature type="region of interest" description="Disordered" evidence="1">
    <location>
        <begin position="56"/>
        <end position="76"/>
    </location>
</feature>
<feature type="signal peptide" evidence="2">
    <location>
        <begin position="1"/>
        <end position="20"/>
    </location>
</feature>
<dbReference type="AlphaFoldDB" id="A0A8J9YU47"/>
<dbReference type="Proteomes" id="UP000838412">
    <property type="component" value="Chromosome 12"/>
</dbReference>
<evidence type="ECO:0000313" key="3">
    <source>
        <dbReference type="EMBL" id="CAH1241762.1"/>
    </source>
</evidence>
<proteinExistence type="predicted"/>
<protein>
    <submittedName>
        <fullName evidence="3">Hypp6416 protein</fullName>
    </submittedName>
</protein>
<evidence type="ECO:0000313" key="4">
    <source>
        <dbReference type="Proteomes" id="UP000838412"/>
    </source>
</evidence>
<dbReference type="EMBL" id="OV696697">
    <property type="protein sequence ID" value="CAH1241762.1"/>
    <property type="molecule type" value="Genomic_DNA"/>
</dbReference>
<keyword evidence="2" id="KW-0732">Signal</keyword>
<reference evidence="3" key="1">
    <citation type="submission" date="2022-01" db="EMBL/GenBank/DDBJ databases">
        <authorList>
            <person name="Braso-Vives M."/>
        </authorList>
    </citation>
    <scope>NUCLEOTIDE SEQUENCE</scope>
</reference>